<dbReference type="Proteomes" id="UP001066276">
    <property type="component" value="Chromosome 9"/>
</dbReference>
<organism evidence="1 2">
    <name type="scientific">Pleurodeles waltl</name>
    <name type="common">Iberian ribbed newt</name>
    <dbReference type="NCBI Taxonomy" id="8319"/>
    <lineage>
        <taxon>Eukaryota</taxon>
        <taxon>Metazoa</taxon>
        <taxon>Chordata</taxon>
        <taxon>Craniata</taxon>
        <taxon>Vertebrata</taxon>
        <taxon>Euteleostomi</taxon>
        <taxon>Amphibia</taxon>
        <taxon>Batrachia</taxon>
        <taxon>Caudata</taxon>
        <taxon>Salamandroidea</taxon>
        <taxon>Salamandridae</taxon>
        <taxon>Pleurodelinae</taxon>
        <taxon>Pleurodeles</taxon>
    </lineage>
</organism>
<accession>A0AAV7N086</accession>
<comment type="caution">
    <text evidence="1">The sequence shown here is derived from an EMBL/GenBank/DDBJ whole genome shotgun (WGS) entry which is preliminary data.</text>
</comment>
<sequence>MCLPCLVLVIESTDISGQADERTHDDCETCLRKAAALLDSQFGQAEQEVRTFGHLKQVFYQYKLSASSLDHDGEVRIYSDGIMLILYRLTLPGESQNSVTIGVIEESAHNGPSHARRRLWAQLSVRSFSNED</sequence>
<gene>
    <name evidence="1" type="ORF">NDU88_003473</name>
</gene>
<protein>
    <submittedName>
        <fullName evidence="1">Uncharacterized protein</fullName>
    </submittedName>
</protein>
<reference evidence="1" key="1">
    <citation type="journal article" date="2022" name="bioRxiv">
        <title>Sequencing and chromosome-scale assembly of the giantPleurodeles waltlgenome.</title>
        <authorList>
            <person name="Brown T."/>
            <person name="Elewa A."/>
            <person name="Iarovenko S."/>
            <person name="Subramanian E."/>
            <person name="Araus A.J."/>
            <person name="Petzold A."/>
            <person name="Susuki M."/>
            <person name="Suzuki K.-i.T."/>
            <person name="Hayashi T."/>
            <person name="Toyoda A."/>
            <person name="Oliveira C."/>
            <person name="Osipova E."/>
            <person name="Leigh N.D."/>
            <person name="Simon A."/>
            <person name="Yun M.H."/>
        </authorList>
    </citation>
    <scope>NUCLEOTIDE SEQUENCE</scope>
    <source>
        <strain evidence="1">20211129_DDA</strain>
        <tissue evidence="1">Liver</tissue>
    </source>
</reference>
<name>A0AAV7N086_PLEWA</name>
<dbReference type="EMBL" id="JANPWB010000013">
    <property type="protein sequence ID" value="KAJ1106070.1"/>
    <property type="molecule type" value="Genomic_DNA"/>
</dbReference>
<dbReference type="AlphaFoldDB" id="A0AAV7N086"/>
<evidence type="ECO:0000313" key="1">
    <source>
        <dbReference type="EMBL" id="KAJ1106070.1"/>
    </source>
</evidence>
<keyword evidence="2" id="KW-1185">Reference proteome</keyword>
<proteinExistence type="predicted"/>
<evidence type="ECO:0000313" key="2">
    <source>
        <dbReference type="Proteomes" id="UP001066276"/>
    </source>
</evidence>